<organism evidence="2 3">
    <name type="scientific">Mucilaginibacter defluvii</name>
    <dbReference type="NCBI Taxonomy" id="1196019"/>
    <lineage>
        <taxon>Bacteria</taxon>
        <taxon>Pseudomonadati</taxon>
        <taxon>Bacteroidota</taxon>
        <taxon>Sphingobacteriia</taxon>
        <taxon>Sphingobacteriales</taxon>
        <taxon>Sphingobacteriaceae</taxon>
        <taxon>Mucilaginibacter</taxon>
    </lineage>
</organism>
<dbReference type="EMBL" id="BAABJI010000002">
    <property type="protein sequence ID" value="GAA4922891.1"/>
    <property type="molecule type" value="Genomic_DNA"/>
</dbReference>
<dbReference type="SUPFAM" id="SSF159888">
    <property type="entry name" value="YdhG-like"/>
    <property type="match status" value="1"/>
</dbReference>
<feature type="domain" description="YdhG-like" evidence="1">
    <location>
        <begin position="20"/>
        <end position="114"/>
    </location>
</feature>
<reference evidence="3" key="1">
    <citation type="journal article" date="2019" name="Int. J. Syst. Evol. Microbiol.">
        <title>The Global Catalogue of Microorganisms (GCM) 10K type strain sequencing project: providing services to taxonomists for standard genome sequencing and annotation.</title>
        <authorList>
            <consortium name="The Broad Institute Genomics Platform"/>
            <consortium name="The Broad Institute Genome Sequencing Center for Infectious Disease"/>
            <person name="Wu L."/>
            <person name="Ma J."/>
        </authorList>
    </citation>
    <scope>NUCLEOTIDE SEQUENCE [LARGE SCALE GENOMIC DNA]</scope>
    <source>
        <strain evidence="3">JCM 18283</strain>
    </source>
</reference>
<dbReference type="RefSeq" id="WP_345331897.1">
    <property type="nucleotide sequence ID" value="NZ_BAABJI010000002.1"/>
</dbReference>
<dbReference type="Gene3D" id="3.90.1150.200">
    <property type="match status" value="1"/>
</dbReference>
<dbReference type="Pfam" id="PF08818">
    <property type="entry name" value="DUF1801"/>
    <property type="match status" value="1"/>
</dbReference>
<evidence type="ECO:0000313" key="3">
    <source>
        <dbReference type="Proteomes" id="UP001501436"/>
    </source>
</evidence>
<dbReference type="InterPro" id="IPR014922">
    <property type="entry name" value="YdhG-like"/>
</dbReference>
<dbReference type="Pfam" id="PF13376">
    <property type="entry name" value="OmdA"/>
    <property type="match status" value="1"/>
</dbReference>
<evidence type="ECO:0000313" key="2">
    <source>
        <dbReference type="EMBL" id="GAA4922891.1"/>
    </source>
</evidence>
<proteinExistence type="predicted"/>
<name>A0ABP9FYT8_9SPHI</name>
<evidence type="ECO:0000259" key="1">
    <source>
        <dbReference type="Pfam" id="PF08818"/>
    </source>
</evidence>
<dbReference type="Proteomes" id="UP001501436">
    <property type="component" value="Unassembled WGS sequence"/>
</dbReference>
<sequence>MPTYDPRIDAYIDKAADFAKPILMHLRDLAHRTVPEIAETTKWSMPFFECNGPVCYIAAFKNHCAFGFWKSSRLSDPHKVLHEEEGSGAGSFGKITRLADLPADEILIEYIAEMVAINAQEQEEKKPTVKKPVISKTSAPVETPAYFMQLLTQNPQAMAVFEKFSPSSKKEYISWFTEAKTEATLQKRLEQAMEWISEGKQRNWKYQK</sequence>
<comment type="caution">
    <text evidence="2">The sequence shown here is derived from an EMBL/GenBank/DDBJ whole genome shotgun (WGS) entry which is preliminary data.</text>
</comment>
<protein>
    <recommendedName>
        <fullName evidence="1">YdhG-like domain-containing protein</fullName>
    </recommendedName>
</protein>
<gene>
    <name evidence="2" type="ORF">GCM10023313_28670</name>
</gene>
<keyword evidence="3" id="KW-1185">Reference proteome</keyword>
<accession>A0ABP9FYT8</accession>